<feature type="coiled-coil region" evidence="1">
    <location>
        <begin position="376"/>
        <end position="426"/>
    </location>
</feature>
<dbReference type="EMBL" id="JBIMZQ010000005">
    <property type="protein sequence ID" value="KAL3671792.1"/>
    <property type="molecule type" value="Genomic_DNA"/>
</dbReference>
<sequence length="449" mass="49032">MSPKPRIRQRFGPSQDYLLVVQVNTDLPFRAPYGGLMAGWEKVAQTLNGSSAFKMHHLKGPIAKNRFERLVARHRNWVKNGSHSDDVPSQDDAYQKIMAEVVPKLDAAEADPQSQKLGKRGRPRKIKSEEGEAPAEKKPTLGTAQVTIAPSPLGPQPSTSLLVDSEDQALPIANKATRQRFTHADDLLLVKYVKQVLPFRAKFGAISAAWEDVANKLDNSPEFSKDNVKGPIVRYRFENLMAKYRERVKLNNGSVVGPKGAPAGELEVLMTELVTLYDGGDPVSAALLAQNVAIATGAVNAVARNASHTSSNQDEDEDSMSSTPSEPSSPIANSSEVASSKTQSFIAPTARSVVAPASTGSASISVALTGSDPTSIGELKALLQEMLEQQSRATEQMMLLQREECRLEAERRQRELERERGEREKDRQALTSAVISVMKTFLEQNGHKD</sequence>
<dbReference type="AlphaFoldDB" id="A0ABD3FXY6"/>
<gene>
    <name evidence="3" type="ORF">V7S43_003701</name>
</gene>
<comment type="caution">
    <text evidence="3">The sequence shown here is derived from an EMBL/GenBank/DDBJ whole genome shotgun (WGS) entry which is preliminary data.</text>
</comment>
<feature type="compositionally biased region" description="Low complexity" evidence="2">
    <location>
        <begin position="320"/>
        <end position="330"/>
    </location>
</feature>
<feature type="region of interest" description="Disordered" evidence="2">
    <location>
        <begin position="305"/>
        <end position="343"/>
    </location>
</feature>
<feature type="region of interest" description="Disordered" evidence="2">
    <location>
        <begin position="105"/>
        <end position="161"/>
    </location>
</feature>
<protein>
    <recommendedName>
        <fullName evidence="5">Myb-like domain-containing protein</fullName>
    </recommendedName>
</protein>
<name>A0ABD3FXY6_9STRA</name>
<proteinExistence type="predicted"/>
<keyword evidence="1" id="KW-0175">Coiled coil</keyword>
<dbReference type="PANTHER" id="PTHR37558:SF1">
    <property type="entry name" value="HTH CENPB-TYPE DOMAIN-CONTAINING PROTEIN"/>
    <property type="match status" value="1"/>
</dbReference>
<organism evidence="3 4">
    <name type="scientific">Phytophthora oleae</name>
    <dbReference type="NCBI Taxonomy" id="2107226"/>
    <lineage>
        <taxon>Eukaryota</taxon>
        <taxon>Sar</taxon>
        <taxon>Stramenopiles</taxon>
        <taxon>Oomycota</taxon>
        <taxon>Peronosporomycetes</taxon>
        <taxon>Peronosporales</taxon>
        <taxon>Peronosporaceae</taxon>
        <taxon>Phytophthora</taxon>
    </lineage>
</organism>
<keyword evidence="4" id="KW-1185">Reference proteome</keyword>
<reference evidence="3 4" key="1">
    <citation type="submission" date="2024-09" db="EMBL/GenBank/DDBJ databases">
        <title>Genome sequencing and assembly of Phytophthora oleae, isolate VK10A, causative agent of rot of olive drupes.</title>
        <authorList>
            <person name="Conti Taguali S."/>
            <person name="Riolo M."/>
            <person name="La Spada F."/>
            <person name="Cacciola S.O."/>
            <person name="Dionisio G."/>
        </authorList>
    </citation>
    <scope>NUCLEOTIDE SEQUENCE [LARGE SCALE GENOMIC DNA]</scope>
    <source>
        <strain evidence="3 4">VK10A</strain>
    </source>
</reference>
<evidence type="ECO:0000256" key="2">
    <source>
        <dbReference type="SAM" id="MobiDB-lite"/>
    </source>
</evidence>
<accession>A0ABD3FXY6</accession>
<evidence type="ECO:0000256" key="1">
    <source>
        <dbReference type="SAM" id="Coils"/>
    </source>
</evidence>
<dbReference type="PANTHER" id="PTHR37558">
    <property type="entry name" value="HTH CENPB-TYPE DOMAIN-CONTAINING PROTEIN"/>
    <property type="match status" value="1"/>
</dbReference>
<dbReference type="Proteomes" id="UP001632037">
    <property type="component" value="Unassembled WGS sequence"/>
</dbReference>
<feature type="compositionally biased region" description="Polar residues" evidence="2">
    <location>
        <begin position="331"/>
        <end position="343"/>
    </location>
</feature>
<feature type="compositionally biased region" description="Basic and acidic residues" evidence="2">
    <location>
        <begin position="126"/>
        <end position="139"/>
    </location>
</feature>
<evidence type="ECO:0000313" key="4">
    <source>
        <dbReference type="Proteomes" id="UP001632037"/>
    </source>
</evidence>
<evidence type="ECO:0008006" key="5">
    <source>
        <dbReference type="Google" id="ProtNLM"/>
    </source>
</evidence>
<evidence type="ECO:0000313" key="3">
    <source>
        <dbReference type="EMBL" id="KAL3671792.1"/>
    </source>
</evidence>